<name>A0A0C3JTS1_PISTI</name>
<dbReference type="AlphaFoldDB" id="A0A0C3JTS1"/>
<dbReference type="STRING" id="870435.A0A0C3JTS1"/>
<dbReference type="GO" id="GO:0035025">
    <property type="term" value="P:positive regulation of Rho protein signal transduction"/>
    <property type="evidence" value="ECO:0007669"/>
    <property type="project" value="TreeGrafter"/>
</dbReference>
<keyword evidence="2" id="KW-0963">Cytoplasm</keyword>
<accession>A0A0C3JTS1</accession>
<dbReference type="InParanoid" id="A0A0C3JTS1"/>
<evidence type="ECO:0000256" key="2">
    <source>
        <dbReference type="ARBA" id="ARBA00022490"/>
    </source>
</evidence>
<dbReference type="SUPFAM" id="SSF48065">
    <property type="entry name" value="DBL homology domain (DH-domain)"/>
    <property type="match status" value="1"/>
</dbReference>
<protein>
    <recommendedName>
        <fullName evidence="3">DH domain-containing protein</fullName>
    </recommendedName>
</protein>
<dbReference type="Pfam" id="PF00621">
    <property type="entry name" value="RhoGEF"/>
    <property type="match status" value="1"/>
</dbReference>
<dbReference type="InterPro" id="IPR000219">
    <property type="entry name" value="DH_dom"/>
</dbReference>
<comment type="subcellular location">
    <subcellularLocation>
        <location evidence="1">Cytoplasm</location>
    </subcellularLocation>
</comment>
<reference evidence="4 5" key="1">
    <citation type="submission" date="2014-04" db="EMBL/GenBank/DDBJ databases">
        <authorList>
            <consortium name="DOE Joint Genome Institute"/>
            <person name="Kuo A."/>
            <person name="Kohler A."/>
            <person name="Costa M.D."/>
            <person name="Nagy L.G."/>
            <person name="Floudas D."/>
            <person name="Copeland A."/>
            <person name="Barry K.W."/>
            <person name="Cichocki N."/>
            <person name="Veneault-Fourrey C."/>
            <person name="LaButti K."/>
            <person name="Lindquist E.A."/>
            <person name="Lipzen A."/>
            <person name="Lundell T."/>
            <person name="Morin E."/>
            <person name="Murat C."/>
            <person name="Sun H."/>
            <person name="Tunlid A."/>
            <person name="Henrissat B."/>
            <person name="Grigoriev I.V."/>
            <person name="Hibbett D.S."/>
            <person name="Martin F."/>
            <person name="Nordberg H.P."/>
            <person name="Cantor M.N."/>
            <person name="Hua S.X."/>
        </authorList>
    </citation>
    <scope>NUCLEOTIDE SEQUENCE [LARGE SCALE GENOMIC DNA]</scope>
    <source>
        <strain evidence="4 5">Marx 270</strain>
    </source>
</reference>
<evidence type="ECO:0000256" key="1">
    <source>
        <dbReference type="ARBA" id="ARBA00004496"/>
    </source>
</evidence>
<proteinExistence type="predicted"/>
<reference evidence="5" key="2">
    <citation type="submission" date="2015-01" db="EMBL/GenBank/DDBJ databases">
        <title>Evolutionary Origins and Diversification of the Mycorrhizal Mutualists.</title>
        <authorList>
            <consortium name="DOE Joint Genome Institute"/>
            <consortium name="Mycorrhizal Genomics Consortium"/>
            <person name="Kohler A."/>
            <person name="Kuo A."/>
            <person name="Nagy L.G."/>
            <person name="Floudas D."/>
            <person name="Copeland A."/>
            <person name="Barry K.W."/>
            <person name="Cichocki N."/>
            <person name="Veneault-Fourrey C."/>
            <person name="LaButti K."/>
            <person name="Lindquist E.A."/>
            <person name="Lipzen A."/>
            <person name="Lundell T."/>
            <person name="Morin E."/>
            <person name="Murat C."/>
            <person name="Riley R."/>
            <person name="Ohm R."/>
            <person name="Sun H."/>
            <person name="Tunlid A."/>
            <person name="Henrissat B."/>
            <person name="Grigoriev I.V."/>
            <person name="Hibbett D.S."/>
            <person name="Martin F."/>
        </authorList>
    </citation>
    <scope>NUCLEOTIDE SEQUENCE [LARGE SCALE GENOMIC DNA]</scope>
    <source>
        <strain evidence="5">Marx 270</strain>
    </source>
</reference>
<dbReference type="GO" id="GO:0005085">
    <property type="term" value="F:guanyl-nucleotide exchange factor activity"/>
    <property type="evidence" value="ECO:0007669"/>
    <property type="project" value="InterPro"/>
</dbReference>
<dbReference type="Gene3D" id="1.20.900.10">
    <property type="entry name" value="Dbl homology (DH) domain"/>
    <property type="match status" value="1"/>
</dbReference>
<dbReference type="GO" id="GO:0005737">
    <property type="term" value="C:cytoplasm"/>
    <property type="evidence" value="ECO:0007669"/>
    <property type="project" value="UniProtKB-SubCell"/>
</dbReference>
<organism evidence="4 5">
    <name type="scientific">Pisolithus tinctorius Marx 270</name>
    <dbReference type="NCBI Taxonomy" id="870435"/>
    <lineage>
        <taxon>Eukaryota</taxon>
        <taxon>Fungi</taxon>
        <taxon>Dikarya</taxon>
        <taxon>Basidiomycota</taxon>
        <taxon>Agaricomycotina</taxon>
        <taxon>Agaricomycetes</taxon>
        <taxon>Agaricomycetidae</taxon>
        <taxon>Boletales</taxon>
        <taxon>Sclerodermatineae</taxon>
        <taxon>Pisolithaceae</taxon>
        <taxon>Pisolithus</taxon>
    </lineage>
</organism>
<gene>
    <name evidence="4" type="ORF">M404DRAFT_1003551</name>
</gene>
<keyword evidence="5" id="KW-1185">Reference proteome</keyword>
<dbReference type="InterPro" id="IPR035899">
    <property type="entry name" value="DBL_dom_sf"/>
</dbReference>
<dbReference type="PROSITE" id="PS50010">
    <property type="entry name" value="DH_2"/>
    <property type="match status" value="1"/>
</dbReference>
<evidence type="ECO:0000259" key="3">
    <source>
        <dbReference type="PROSITE" id="PS50010"/>
    </source>
</evidence>
<dbReference type="PANTHER" id="PTHR46006">
    <property type="entry name" value="RHO GUANINE NUCLEOTIDE EXCHANGE FACTOR AT 64C, ISOFORM A"/>
    <property type="match status" value="1"/>
</dbReference>
<dbReference type="OrthoDB" id="1716625at2759"/>
<feature type="non-terminal residue" evidence="4">
    <location>
        <position position="1"/>
    </location>
</feature>
<dbReference type="EMBL" id="KN831993">
    <property type="protein sequence ID" value="KIO00842.1"/>
    <property type="molecule type" value="Genomic_DNA"/>
</dbReference>
<feature type="domain" description="DH" evidence="3">
    <location>
        <begin position="23"/>
        <end position="81"/>
    </location>
</feature>
<sequence>VATAQGYQSRVFCSTTGTCLWEDPSARNVDLSSYLLVPMQCLTRYPLLIRQVQQYNTHAELEPIGYALAYAEHILAEVNETIRDRENRAGFVVLSFRFRFTILLPENSSKKAHRRKQSQSVCYGYYGAIFSYFSTRAAVEGYTAW</sequence>
<evidence type="ECO:0000313" key="4">
    <source>
        <dbReference type="EMBL" id="KIO00842.1"/>
    </source>
</evidence>
<dbReference type="InterPro" id="IPR051480">
    <property type="entry name" value="Endocytic_GEF_Adapter"/>
</dbReference>
<dbReference type="HOGENOM" id="CLU_1791508_0_0_1"/>
<dbReference type="Proteomes" id="UP000054217">
    <property type="component" value="Unassembled WGS sequence"/>
</dbReference>
<dbReference type="PANTHER" id="PTHR46006:SF6">
    <property type="entry name" value="INTERSECTIN-2 ISOFORM X1"/>
    <property type="match status" value="1"/>
</dbReference>
<evidence type="ECO:0000313" key="5">
    <source>
        <dbReference type="Proteomes" id="UP000054217"/>
    </source>
</evidence>